<dbReference type="PANTHER" id="PTHR24123">
    <property type="entry name" value="ANKYRIN REPEAT-CONTAINING"/>
    <property type="match status" value="1"/>
</dbReference>
<dbReference type="InterPro" id="IPR036770">
    <property type="entry name" value="Ankyrin_rpt-contain_sf"/>
</dbReference>
<dbReference type="InterPro" id="IPR051165">
    <property type="entry name" value="Multifunctional_ANK_Repeat"/>
</dbReference>
<proteinExistence type="predicted"/>
<dbReference type="AlphaFoldDB" id="A0A9P9FDX3"/>
<reference evidence="4" key="1">
    <citation type="journal article" date="2021" name="Nat. Commun.">
        <title>Genetic determinants of endophytism in the Arabidopsis root mycobiome.</title>
        <authorList>
            <person name="Mesny F."/>
            <person name="Miyauchi S."/>
            <person name="Thiergart T."/>
            <person name="Pickel B."/>
            <person name="Atanasova L."/>
            <person name="Karlsson M."/>
            <person name="Huettel B."/>
            <person name="Barry K.W."/>
            <person name="Haridas S."/>
            <person name="Chen C."/>
            <person name="Bauer D."/>
            <person name="Andreopoulos W."/>
            <person name="Pangilinan J."/>
            <person name="LaButti K."/>
            <person name="Riley R."/>
            <person name="Lipzen A."/>
            <person name="Clum A."/>
            <person name="Drula E."/>
            <person name="Henrissat B."/>
            <person name="Kohler A."/>
            <person name="Grigoriev I.V."/>
            <person name="Martin F.M."/>
            <person name="Hacquard S."/>
        </authorList>
    </citation>
    <scope>NUCLEOTIDE SEQUENCE</scope>
    <source>
        <strain evidence="4">MPI-CAGE-AT-0021</strain>
    </source>
</reference>
<dbReference type="SUPFAM" id="SSF48403">
    <property type="entry name" value="Ankyrin repeat"/>
    <property type="match status" value="2"/>
</dbReference>
<sequence length="865" mass="95412">MLFGEALNSLSLFHDRSYRTKVYRMMIRLCAILGAANGAGEVVYSVRSHASNSERMDAQALKQLEEELLYVSVCEGNAEYVQELLDCGVSHTARINLPSNLRLLNEAYTHDVTLEILNKYWAGYLKPEVFLDEVDKRSKDWEYLEKEPKIIATAGMRDPALARLLLERNNGVALDNEGVFVEAVKSWLVIPDAQEQTEVLETMRRLLYDHMQRSGNKEMLNLALVICAGNPTGTQAVRQLLARDADPNCSVIDEAYRDASKPLVAACRCVSLENVKMLLDAGADPNLEAQSGIIPSVAAFTPVGSQIIWTRDEYGTPLIAASATGQTDFVDLLLEHGATINAAGHSETGGSYPTLAAIFAQHWDLASRFLEQYDASCTKISEEQRKWSMALMFALESDGYHSPYPAVALKLIECGVNVNFAMDDEVSLSILSEAKDSSGQDMDQIRSILSDGGTPLYAACSGGDPNSIKKLQELKVCEEATPAASNRDCLTAACGSEEVEAVEMFLQRGDDVNKCSPGRERWCLLISAAQTGACEIVTLLLGRGARANESYSFKNPAAEPYSLEALTLTLGKFLHFSLLWKRMWDDCTITGPSLLQAKPFFGTPLIAATYSRDEEVMELIAKQEGVDVNQEVRCGIYPTAMMATLDMKKMYRSAGPLRELGATEITASQMLNFSHPFRALFSHELKENVGTTVPGSFWGNMMTLCVNAEMSIPYLLQQGADPNEVVPGSFYGSAFIASSALLRAGTISLFLEHGCDVNAVVPDSPFGTPFIAVCAGPAHYPFQWSFHKEFNLNDPPNWSMVQYDLLEMLLDRDAHPNITHNEFSPLIALMLFDCEEKYKMKGIQLLLDYKADPGITLPQWGYDKV</sequence>
<dbReference type="OrthoDB" id="194358at2759"/>
<dbReference type="PANTHER" id="PTHR24123:SF33">
    <property type="entry name" value="PROTEIN HOS4"/>
    <property type="match status" value="1"/>
</dbReference>
<accession>A0A9P9FDX3</accession>
<evidence type="ECO:0000256" key="1">
    <source>
        <dbReference type="ARBA" id="ARBA00022737"/>
    </source>
</evidence>
<protein>
    <submittedName>
        <fullName evidence="4">Ankyrin repeat-containing domain protein</fullName>
    </submittedName>
</protein>
<dbReference type="InterPro" id="IPR002110">
    <property type="entry name" value="Ankyrin_rpt"/>
</dbReference>
<dbReference type="SMART" id="SM00248">
    <property type="entry name" value="ANK"/>
    <property type="match status" value="10"/>
</dbReference>
<evidence type="ECO:0000256" key="3">
    <source>
        <dbReference type="PROSITE-ProRule" id="PRU00023"/>
    </source>
</evidence>
<keyword evidence="1" id="KW-0677">Repeat</keyword>
<organism evidence="4 5">
    <name type="scientific">Dactylonectria estremocensis</name>
    <dbReference type="NCBI Taxonomy" id="1079267"/>
    <lineage>
        <taxon>Eukaryota</taxon>
        <taxon>Fungi</taxon>
        <taxon>Dikarya</taxon>
        <taxon>Ascomycota</taxon>
        <taxon>Pezizomycotina</taxon>
        <taxon>Sordariomycetes</taxon>
        <taxon>Hypocreomycetidae</taxon>
        <taxon>Hypocreales</taxon>
        <taxon>Nectriaceae</taxon>
        <taxon>Dactylonectria</taxon>
    </lineage>
</organism>
<evidence type="ECO:0000256" key="2">
    <source>
        <dbReference type="ARBA" id="ARBA00023043"/>
    </source>
</evidence>
<keyword evidence="5" id="KW-1185">Reference proteome</keyword>
<dbReference type="Gene3D" id="1.25.40.20">
    <property type="entry name" value="Ankyrin repeat-containing domain"/>
    <property type="match status" value="3"/>
</dbReference>
<dbReference type="Pfam" id="PF12796">
    <property type="entry name" value="Ank_2"/>
    <property type="match status" value="1"/>
</dbReference>
<gene>
    <name evidence="4" type="ORF">B0J13DRAFT_519950</name>
</gene>
<dbReference type="PROSITE" id="PS50297">
    <property type="entry name" value="ANK_REP_REGION"/>
    <property type="match status" value="1"/>
</dbReference>
<dbReference type="Pfam" id="PF00023">
    <property type="entry name" value="Ank"/>
    <property type="match status" value="1"/>
</dbReference>
<dbReference type="Proteomes" id="UP000717696">
    <property type="component" value="Unassembled WGS sequence"/>
</dbReference>
<comment type="caution">
    <text evidence="4">The sequence shown here is derived from an EMBL/GenBank/DDBJ whole genome shotgun (WGS) entry which is preliminary data.</text>
</comment>
<feature type="repeat" description="ANK" evidence="3">
    <location>
        <begin position="313"/>
        <end position="345"/>
    </location>
</feature>
<name>A0A9P9FDX3_9HYPO</name>
<keyword evidence="2 3" id="KW-0040">ANK repeat</keyword>
<evidence type="ECO:0000313" key="5">
    <source>
        <dbReference type="Proteomes" id="UP000717696"/>
    </source>
</evidence>
<dbReference type="PROSITE" id="PS50088">
    <property type="entry name" value="ANK_REPEAT"/>
    <property type="match status" value="1"/>
</dbReference>
<evidence type="ECO:0000313" key="4">
    <source>
        <dbReference type="EMBL" id="KAH7160547.1"/>
    </source>
</evidence>
<dbReference type="EMBL" id="JAGMUU010000002">
    <property type="protein sequence ID" value="KAH7160547.1"/>
    <property type="molecule type" value="Genomic_DNA"/>
</dbReference>